<keyword evidence="5" id="KW-1185">Reference proteome</keyword>
<dbReference type="RefSeq" id="WP_251776176.1">
    <property type="nucleotide sequence ID" value="NZ_JAMKFE010000001.1"/>
</dbReference>
<dbReference type="Pfam" id="PF09832">
    <property type="entry name" value="DUF2059"/>
    <property type="match status" value="1"/>
</dbReference>
<evidence type="ECO:0000313" key="4">
    <source>
        <dbReference type="EMBL" id="MCM5678056.1"/>
    </source>
</evidence>
<dbReference type="EMBL" id="JAMKFE010000001">
    <property type="protein sequence ID" value="MCM5678056.1"/>
    <property type="molecule type" value="Genomic_DNA"/>
</dbReference>
<evidence type="ECO:0000313" key="5">
    <source>
        <dbReference type="Proteomes" id="UP001165541"/>
    </source>
</evidence>
<keyword evidence="2" id="KW-0732">Signal</keyword>
<feature type="region of interest" description="Disordered" evidence="1">
    <location>
        <begin position="175"/>
        <end position="195"/>
    </location>
</feature>
<accession>A0ABT0YH39</accession>
<gene>
    <name evidence="4" type="ORF">M8A51_00740</name>
</gene>
<dbReference type="Proteomes" id="UP001165541">
    <property type="component" value="Unassembled WGS sequence"/>
</dbReference>
<feature type="domain" description="DUF2059" evidence="3">
    <location>
        <begin position="111"/>
        <end position="150"/>
    </location>
</feature>
<evidence type="ECO:0000259" key="3">
    <source>
        <dbReference type="Pfam" id="PF09832"/>
    </source>
</evidence>
<comment type="caution">
    <text evidence="4">The sequence shown here is derived from an EMBL/GenBank/DDBJ whole genome shotgun (WGS) entry which is preliminary data.</text>
</comment>
<reference evidence="4" key="1">
    <citation type="submission" date="2022-05" db="EMBL/GenBank/DDBJ databases">
        <title>Schlegelella sp. nov., isolated from mangrove soil.</title>
        <authorList>
            <person name="Liu Y."/>
            <person name="Ge X."/>
            <person name="Liu W."/>
        </authorList>
    </citation>
    <scope>NUCLEOTIDE SEQUENCE</scope>
    <source>
        <strain evidence="4">S2-27</strain>
    </source>
</reference>
<dbReference type="InterPro" id="IPR018637">
    <property type="entry name" value="DUF2059"/>
</dbReference>
<organism evidence="4 5">
    <name type="scientific">Caldimonas mangrovi</name>
    <dbReference type="NCBI Taxonomy" id="2944811"/>
    <lineage>
        <taxon>Bacteria</taxon>
        <taxon>Pseudomonadati</taxon>
        <taxon>Pseudomonadota</taxon>
        <taxon>Betaproteobacteria</taxon>
        <taxon>Burkholderiales</taxon>
        <taxon>Sphaerotilaceae</taxon>
        <taxon>Caldimonas</taxon>
    </lineage>
</organism>
<feature type="compositionally biased region" description="Low complexity" evidence="1">
    <location>
        <begin position="183"/>
        <end position="195"/>
    </location>
</feature>
<protein>
    <submittedName>
        <fullName evidence="4">DUF2059 domain-containing protein</fullName>
    </submittedName>
</protein>
<proteinExistence type="predicted"/>
<evidence type="ECO:0000256" key="1">
    <source>
        <dbReference type="SAM" id="MobiDB-lite"/>
    </source>
</evidence>
<feature type="chain" id="PRO_5045405548" evidence="2">
    <location>
        <begin position="26"/>
        <end position="195"/>
    </location>
</feature>
<sequence>MPSLRLLAAPLLALAALSVSLSATAQSKKELVQKLLQLQQPGIESIARTVAQRPAIALMQDAAQVLQTQVPADKRQEVAKTIEGDLKKYADDVVPTVQKRAVALAPVKLGPVLEEKFTEDELKQVIAWLESPVSKKYQQVVPELESTLAQALVDDTRSSVEPKLKQLQQTIRKRLGLPPLPAAPAGSAPVSLPKK</sequence>
<evidence type="ECO:0000256" key="2">
    <source>
        <dbReference type="SAM" id="SignalP"/>
    </source>
</evidence>
<feature type="signal peptide" evidence="2">
    <location>
        <begin position="1"/>
        <end position="25"/>
    </location>
</feature>
<name>A0ABT0YH39_9BURK</name>